<sequence>MVVHMFSKQFIILLIIPMNVISACSSNSNDDWTIIKDPTFGLTFNPPAGWTYPLSTAEETWSFFPGQPLTLAQAQNAAAGDFKGAVFQALEEAGQSAENVVITITYTPPELHDCYKNDAAAADLVSLPIGGKFALFENGVISQIATVTGAALASDVCRTKAYAANQVILTYEPEIEKASIKIENFQAAKFILKQISSMITANLVFGRGVKFVSENTIS</sequence>
<reference evidence="2" key="1">
    <citation type="submission" date="2016-11" db="UniProtKB">
        <authorList>
            <consortium name="WormBaseParasite"/>
        </authorList>
    </citation>
    <scope>IDENTIFICATION</scope>
    <source>
        <strain evidence="2">KR3021</strain>
    </source>
</reference>
<proteinExistence type="predicted"/>
<accession>A0AC35U7F0</accession>
<organism evidence="1 2">
    <name type="scientific">Rhabditophanes sp. KR3021</name>
    <dbReference type="NCBI Taxonomy" id="114890"/>
    <lineage>
        <taxon>Eukaryota</taxon>
        <taxon>Metazoa</taxon>
        <taxon>Ecdysozoa</taxon>
        <taxon>Nematoda</taxon>
        <taxon>Chromadorea</taxon>
        <taxon>Rhabditida</taxon>
        <taxon>Tylenchina</taxon>
        <taxon>Panagrolaimomorpha</taxon>
        <taxon>Strongyloidoidea</taxon>
        <taxon>Alloionematidae</taxon>
        <taxon>Rhabditophanes</taxon>
    </lineage>
</organism>
<evidence type="ECO:0000313" key="1">
    <source>
        <dbReference type="Proteomes" id="UP000095286"/>
    </source>
</evidence>
<evidence type="ECO:0000313" key="2">
    <source>
        <dbReference type="WBParaSite" id="RSKR_0000826900.1"/>
    </source>
</evidence>
<dbReference type="WBParaSite" id="RSKR_0000826900.1">
    <property type="protein sequence ID" value="RSKR_0000826900.1"/>
    <property type="gene ID" value="RSKR_0000826900"/>
</dbReference>
<protein>
    <submittedName>
        <fullName evidence="2">DUF1795 domain-containing protein</fullName>
    </submittedName>
</protein>
<name>A0AC35U7F0_9BILA</name>
<dbReference type="Proteomes" id="UP000095286">
    <property type="component" value="Unplaced"/>
</dbReference>